<dbReference type="AlphaFoldDB" id="A0A1D3CX27"/>
<dbReference type="VEuPathDB" id="ToxoDB:cyc_04559"/>
<name>A0A1D3CX27_9EIME</name>
<gene>
    <name evidence="1" type="ORF">cyc_04559</name>
</gene>
<comment type="caution">
    <text evidence="1">The sequence shown here is derived from an EMBL/GenBank/DDBJ whole genome shotgun (WGS) entry which is preliminary data.</text>
</comment>
<dbReference type="InParanoid" id="A0A1D3CX27"/>
<accession>A0A1D3CX27</accession>
<protein>
    <submittedName>
        <fullName evidence="1">Uncharacterized protein</fullName>
    </submittedName>
</protein>
<sequence length="80" mass="9510">MRPQPQQVVSLLQQEPLQRRHLQQVNLLYRRNHPQHAASAAQHPREAFLHTTSHELSPSRQQQGRRQLQGLLLQHWKQCQ</sequence>
<keyword evidence="2" id="KW-1185">Reference proteome</keyword>
<proteinExistence type="predicted"/>
<dbReference type="Proteomes" id="UP000095192">
    <property type="component" value="Unassembled WGS sequence"/>
</dbReference>
<dbReference type="EMBL" id="JROU02001643">
    <property type="protein sequence ID" value="OEH75756.1"/>
    <property type="molecule type" value="Genomic_DNA"/>
</dbReference>
<evidence type="ECO:0000313" key="1">
    <source>
        <dbReference type="EMBL" id="OEH75756.1"/>
    </source>
</evidence>
<reference evidence="1 2" key="1">
    <citation type="journal article" date="2016" name="BMC Genomics">
        <title>Comparative genomics reveals Cyclospora cayetanensis possesses coccidia-like metabolism and invasion components but unique surface antigens.</title>
        <authorList>
            <person name="Liu S."/>
            <person name="Wang L."/>
            <person name="Zheng H."/>
            <person name="Xu Z."/>
            <person name="Roellig D.M."/>
            <person name="Li N."/>
            <person name="Frace M.A."/>
            <person name="Tang K."/>
            <person name="Arrowood M.J."/>
            <person name="Moss D.M."/>
            <person name="Zhang L."/>
            <person name="Feng Y."/>
            <person name="Xiao L."/>
        </authorList>
    </citation>
    <scope>NUCLEOTIDE SEQUENCE [LARGE SCALE GENOMIC DNA]</scope>
    <source>
        <strain evidence="1 2">CHN_HEN01</strain>
    </source>
</reference>
<evidence type="ECO:0000313" key="2">
    <source>
        <dbReference type="Proteomes" id="UP000095192"/>
    </source>
</evidence>
<organism evidence="1 2">
    <name type="scientific">Cyclospora cayetanensis</name>
    <dbReference type="NCBI Taxonomy" id="88456"/>
    <lineage>
        <taxon>Eukaryota</taxon>
        <taxon>Sar</taxon>
        <taxon>Alveolata</taxon>
        <taxon>Apicomplexa</taxon>
        <taxon>Conoidasida</taxon>
        <taxon>Coccidia</taxon>
        <taxon>Eucoccidiorida</taxon>
        <taxon>Eimeriorina</taxon>
        <taxon>Eimeriidae</taxon>
        <taxon>Cyclospora</taxon>
    </lineage>
</organism>